<sequence length="1012" mass="114553">MTSTSDEKPLPFLAQFLVDLFGNGGHVPGDTLDNAANDVMLSTQLVVATTIGLSCFLIFCWVRPRWNTLFAPRLRLHGYTPTPLPPTFFGWIKPLLSIPENEILDKVGFDAAVFLGFFRLSFKLYLFCAIAAGFIRIPIWIYMHIYRFKPEDPGQTPQEGGGIGIPYPNDPVLLETEPYVLVLSYALLTWIVSIAVYVFVYYNYKSFSYARQRYYLKLRNTVVARTVMVTSIPKELQDDAKLAKYYESLGIGEVESAVVYKHVRRLRNAIQQRTKQLRKTEGAYTKWLGNPCTDESYNPEALLKEAEHKTSTNPQDDPEAGAIDPNTNNLKQERPTVRTGFLGLFGEKVDSIDYYSAQFQYYDDLVKQGRRSAYIPTSVGFVTFANMSSAQIAAQTLIYPKPFYCHAVLAPEPRDIHWDNLNFRKRETVVREVLVQIVVLLIIFFWAIPLTSLAALLDLNTLEKYFPWLAQLADKNEIIKGFIQGTLPTLAVTLFNAMLPLTMIYLSRIQGLQARSYIELSAVSKYFFFLLVNVLLVFTVAGTVSISIDDILTEPRKIGPILASTLPEVAPFFVNVVILQGIGMFPVELAQFKEIIPAWFMRLFMAKTPRDYAEASTPPIMKFYEIYPEVVFIFIVCLVYSAIYPSILFFGAIYFWIGYFCYKYLLLYVYFQPYESAGQAWSLIFHRIIIGLYIFQIMMIGFLSLRNDYVLAGLLAPLLFITAIYASIVTYAFHRFTSSIPIQLIRDAEAKDAKVKKHTPESGQGNGKATASSENDNDDSSEQAFCPKGILDDDLYHAVPDLYTDYSQPPMTLVPGILNTGMRRYGPPALIGALPWLWLPVKRSKAEVDSTPGFYRALLGMNRKGDKAMQSDEENAGEETSARQRLFDKWHTFTFRRRYEPQQAADERIQQEQAAADSDPNNPHRIYFLHPERPKPNSESITLQPVPDIAPNAQSNDQPSTSTGAGPATAVENDNQPRSRDVESSPKPRPLSVTFEDWATDVFVDPQASNDN</sequence>
<dbReference type="Pfam" id="PF02714">
    <property type="entry name" value="RSN1_7TM"/>
    <property type="match status" value="1"/>
</dbReference>
<feature type="transmembrane region" description="Helical" evidence="8">
    <location>
        <begin position="41"/>
        <end position="62"/>
    </location>
</feature>
<keyword evidence="4 8" id="KW-0812">Transmembrane</keyword>
<evidence type="ECO:0000259" key="9">
    <source>
        <dbReference type="Pfam" id="PF02714"/>
    </source>
</evidence>
<dbReference type="Pfam" id="PF14703">
    <property type="entry name" value="PHM7_cyt"/>
    <property type="match status" value="1"/>
</dbReference>
<evidence type="ECO:0000256" key="5">
    <source>
        <dbReference type="ARBA" id="ARBA00022989"/>
    </source>
</evidence>
<evidence type="ECO:0000259" key="10">
    <source>
        <dbReference type="Pfam" id="PF13967"/>
    </source>
</evidence>
<evidence type="ECO:0000313" key="12">
    <source>
        <dbReference type="EMBL" id="CAG8556290.1"/>
    </source>
</evidence>
<dbReference type="GO" id="GO:0005886">
    <property type="term" value="C:plasma membrane"/>
    <property type="evidence" value="ECO:0007669"/>
    <property type="project" value="TreeGrafter"/>
</dbReference>
<reference evidence="12" key="1">
    <citation type="submission" date="2021-06" db="EMBL/GenBank/DDBJ databases">
        <authorList>
            <person name="Kallberg Y."/>
            <person name="Tangrot J."/>
            <person name="Rosling A."/>
        </authorList>
    </citation>
    <scope>NUCLEOTIDE SEQUENCE</scope>
    <source>
        <strain evidence="12">BR232B</strain>
    </source>
</reference>
<dbReference type="InterPro" id="IPR032880">
    <property type="entry name" value="CSC1/OSCA1-like_N"/>
</dbReference>
<evidence type="ECO:0000256" key="6">
    <source>
        <dbReference type="ARBA" id="ARBA00023136"/>
    </source>
</evidence>
<feature type="domain" description="CSC1/OSCA1-like 7TM region" evidence="9">
    <location>
        <begin position="431"/>
        <end position="702"/>
    </location>
</feature>
<evidence type="ECO:0000256" key="8">
    <source>
        <dbReference type="SAM" id="Phobius"/>
    </source>
</evidence>
<feature type="compositionally biased region" description="Polar residues" evidence="7">
    <location>
        <begin position="952"/>
        <end position="964"/>
    </location>
</feature>
<evidence type="ECO:0000256" key="1">
    <source>
        <dbReference type="ARBA" id="ARBA00004141"/>
    </source>
</evidence>
<dbReference type="OrthoDB" id="1689567at2759"/>
<feature type="region of interest" description="Disordered" evidence="7">
    <location>
        <begin position="899"/>
        <end position="1012"/>
    </location>
</feature>
<feature type="transmembrane region" description="Helical" evidence="8">
    <location>
        <begin position="683"/>
        <end position="703"/>
    </location>
</feature>
<evidence type="ECO:0000256" key="7">
    <source>
        <dbReference type="SAM" id="MobiDB-lite"/>
    </source>
</evidence>
<dbReference type="Pfam" id="PF13967">
    <property type="entry name" value="RSN1_TM"/>
    <property type="match status" value="1"/>
</dbReference>
<feature type="transmembrane region" description="Helical" evidence="8">
    <location>
        <begin position="709"/>
        <end position="733"/>
    </location>
</feature>
<dbReference type="AlphaFoldDB" id="A0A9N9B7U9"/>
<feature type="compositionally biased region" description="Basic and acidic residues" evidence="7">
    <location>
        <begin position="899"/>
        <end position="910"/>
    </location>
</feature>
<keyword evidence="5 8" id="KW-1133">Transmembrane helix</keyword>
<dbReference type="GO" id="GO:0005227">
    <property type="term" value="F:calcium-activated cation channel activity"/>
    <property type="evidence" value="ECO:0007669"/>
    <property type="project" value="InterPro"/>
</dbReference>
<feature type="transmembrane region" description="Helical" evidence="8">
    <location>
        <begin position="482"/>
        <end position="506"/>
    </location>
</feature>
<feature type="transmembrane region" description="Helical" evidence="8">
    <location>
        <begin position="653"/>
        <end position="671"/>
    </location>
</feature>
<feature type="compositionally biased region" description="Basic and acidic residues" evidence="7">
    <location>
        <begin position="975"/>
        <end position="986"/>
    </location>
</feature>
<evidence type="ECO:0000256" key="2">
    <source>
        <dbReference type="ARBA" id="ARBA00007779"/>
    </source>
</evidence>
<keyword evidence="13" id="KW-1185">Reference proteome</keyword>
<comment type="caution">
    <text evidence="12">The sequence shown here is derived from an EMBL/GenBank/DDBJ whole genome shotgun (WGS) entry which is preliminary data.</text>
</comment>
<dbReference type="PANTHER" id="PTHR13018:SF5">
    <property type="entry name" value="RE44586P"/>
    <property type="match status" value="1"/>
</dbReference>
<evidence type="ECO:0000313" key="13">
    <source>
        <dbReference type="Proteomes" id="UP000789739"/>
    </source>
</evidence>
<name>A0A9N9B7U9_9GLOM</name>
<evidence type="ECO:0000259" key="11">
    <source>
        <dbReference type="Pfam" id="PF14703"/>
    </source>
</evidence>
<evidence type="ECO:0000256" key="3">
    <source>
        <dbReference type="ARBA" id="ARBA00022448"/>
    </source>
</evidence>
<feature type="region of interest" description="Disordered" evidence="7">
    <location>
        <begin position="755"/>
        <end position="784"/>
    </location>
</feature>
<feature type="transmembrane region" description="Helical" evidence="8">
    <location>
        <begin position="626"/>
        <end position="647"/>
    </location>
</feature>
<feature type="domain" description="CSC1/OSCA1-like cytosolic" evidence="11">
    <location>
        <begin position="224"/>
        <end position="420"/>
    </location>
</feature>
<feature type="transmembrane region" description="Helical" evidence="8">
    <location>
        <begin position="433"/>
        <end position="457"/>
    </location>
</feature>
<keyword evidence="6 8" id="KW-0472">Membrane</keyword>
<protein>
    <submittedName>
        <fullName evidence="12">5115_t:CDS:1</fullName>
    </submittedName>
</protein>
<feature type="compositionally biased region" description="Polar residues" evidence="7">
    <location>
        <begin position="761"/>
        <end position="771"/>
    </location>
</feature>
<evidence type="ECO:0000256" key="4">
    <source>
        <dbReference type="ARBA" id="ARBA00022692"/>
    </source>
</evidence>
<gene>
    <name evidence="12" type="ORF">PBRASI_LOCUS5354</name>
</gene>
<dbReference type="Proteomes" id="UP000789739">
    <property type="component" value="Unassembled WGS sequence"/>
</dbReference>
<feature type="domain" description="CSC1/OSCA1-like N-terminal transmembrane" evidence="10">
    <location>
        <begin position="41"/>
        <end position="142"/>
    </location>
</feature>
<feature type="transmembrane region" description="Helical" evidence="8">
    <location>
        <begin position="526"/>
        <end position="548"/>
    </location>
</feature>
<accession>A0A9N9B7U9</accession>
<feature type="transmembrane region" description="Helical" evidence="8">
    <location>
        <begin position="179"/>
        <end position="204"/>
    </location>
</feature>
<organism evidence="12 13">
    <name type="scientific">Paraglomus brasilianum</name>
    <dbReference type="NCBI Taxonomy" id="144538"/>
    <lineage>
        <taxon>Eukaryota</taxon>
        <taxon>Fungi</taxon>
        <taxon>Fungi incertae sedis</taxon>
        <taxon>Mucoromycota</taxon>
        <taxon>Glomeromycotina</taxon>
        <taxon>Glomeromycetes</taxon>
        <taxon>Paraglomerales</taxon>
        <taxon>Paraglomeraceae</taxon>
        <taxon>Paraglomus</taxon>
    </lineage>
</organism>
<dbReference type="InterPro" id="IPR045122">
    <property type="entry name" value="Csc1-like"/>
</dbReference>
<dbReference type="EMBL" id="CAJVPI010000616">
    <property type="protein sequence ID" value="CAG8556290.1"/>
    <property type="molecule type" value="Genomic_DNA"/>
</dbReference>
<feature type="region of interest" description="Disordered" evidence="7">
    <location>
        <begin position="306"/>
        <end position="332"/>
    </location>
</feature>
<feature type="transmembrane region" description="Helical" evidence="8">
    <location>
        <begin position="124"/>
        <end position="143"/>
    </location>
</feature>
<comment type="similarity">
    <text evidence="2">Belongs to the CSC1 (TC 1.A.17) family.</text>
</comment>
<dbReference type="InterPro" id="IPR003864">
    <property type="entry name" value="CSC1/OSCA1-like_7TM"/>
</dbReference>
<dbReference type="PANTHER" id="PTHR13018">
    <property type="entry name" value="PROBABLE MEMBRANE PROTEIN DUF221-RELATED"/>
    <property type="match status" value="1"/>
</dbReference>
<comment type="subcellular location">
    <subcellularLocation>
        <location evidence="1">Membrane</location>
        <topology evidence="1">Multi-pass membrane protein</topology>
    </subcellularLocation>
</comment>
<keyword evidence="3" id="KW-0813">Transport</keyword>
<dbReference type="InterPro" id="IPR027815">
    <property type="entry name" value="CSC1/OSCA1-like_cyt"/>
</dbReference>
<proteinExistence type="inferred from homology"/>